<protein>
    <submittedName>
        <fullName evidence="3">MFS transporter</fullName>
    </submittedName>
</protein>
<feature type="transmembrane region" description="Helical" evidence="2">
    <location>
        <begin position="158"/>
        <end position="175"/>
    </location>
</feature>
<accession>A0A545SQI3</accession>
<dbReference type="InterPro" id="IPR039672">
    <property type="entry name" value="MFS_2"/>
</dbReference>
<keyword evidence="4" id="KW-1185">Reference proteome</keyword>
<dbReference type="EMBL" id="VHSG01000036">
    <property type="protein sequence ID" value="TQV67233.1"/>
    <property type="molecule type" value="Genomic_DNA"/>
</dbReference>
<keyword evidence="2" id="KW-0472">Membrane</keyword>
<dbReference type="Gene3D" id="1.20.1250.20">
    <property type="entry name" value="MFS general substrate transporter like domains"/>
    <property type="match status" value="1"/>
</dbReference>
<dbReference type="Proteomes" id="UP000319732">
    <property type="component" value="Unassembled WGS sequence"/>
</dbReference>
<keyword evidence="2" id="KW-1133">Transmembrane helix</keyword>
<feature type="transmembrane region" description="Helical" evidence="2">
    <location>
        <begin position="286"/>
        <end position="303"/>
    </location>
</feature>
<name>A0A545SQI3_9GAMM</name>
<feature type="transmembrane region" description="Helical" evidence="2">
    <location>
        <begin position="195"/>
        <end position="219"/>
    </location>
</feature>
<feature type="transmembrane region" description="Helical" evidence="2">
    <location>
        <begin position="119"/>
        <end position="146"/>
    </location>
</feature>
<dbReference type="AlphaFoldDB" id="A0A545SQI3"/>
<feature type="transmembrane region" description="Helical" evidence="2">
    <location>
        <begin position="12"/>
        <end position="35"/>
    </location>
</feature>
<evidence type="ECO:0000256" key="1">
    <source>
        <dbReference type="ARBA" id="ARBA00009617"/>
    </source>
</evidence>
<dbReference type="PANTHER" id="PTHR11328">
    <property type="entry name" value="MAJOR FACILITATOR SUPERFAMILY DOMAIN-CONTAINING PROTEIN"/>
    <property type="match status" value="1"/>
</dbReference>
<comment type="caution">
    <text evidence="3">The sequence shown here is derived from an EMBL/GenBank/DDBJ whole genome shotgun (WGS) entry which is preliminary data.</text>
</comment>
<evidence type="ECO:0000256" key="2">
    <source>
        <dbReference type="SAM" id="Phobius"/>
    </source>
</evidence>
<dbReference type="GO" id="GO:0015293">
    <property type="term" value="F:symporter activity"/>
    <property type="evidence" value="ECO:0007669"/>
    <property type="project" value="InterPro"/>
</dbReference>
<sequence>MDKLPLKMKLIYSMGNLGIAIVTVMHMFYLVYFFFPPKDAGIPYLIPQTSLFMGLTLLGLIMALSRLTDAFLDPVIANFSDRLNHRLGKRIPMMRWAALPFSLCYLLVFFVPVSDGVSIINVIWLVGFLLLSAVFFTSYMIPFYSLMVDIAKTSHDKVDLGTISSAFWFAGFLFVSFTPSLWSVVGETFDVERVWAIRITFAFVAVVGLTFLMVPALLIDERKYADTSVVRVQHKVLPSLKRVMKNRSFRYYLAGNTAYTMATSMFEVGLIYYITVLAMQDPGFQGPLTMIIGALTLACYPLINKMAKGRGKSYVLKLSLFLFSMTFLVISTFGAVDVNIYILFGLTVLLSPFAQAAFGILPHVMTSDCAAYDAYKTGENRAGMYIGINGFFAKLGGSLGMIMFTSLLLFGKDVGDDMGIRFATLFGAGIAIVGLLFLLRYNEEEILSYTEAHKKQP</sequence>
<gene>
    <name evidence="3" type="ORF">FKG94_25915</name>
</gene>
<dbReference type="InterPro" id="IPR036259">
    <property type="entry name" value="MFS_trans_sf"/>
</dbReference>
<feature type="transmembrane region" description="Helical" evidence="2">
    <location>
        <begin position="315"/>
        <end position="334"/>
    </location>
</feature>
<feature type="transmembrane region" description="Helical" evidence="2">
    <location>
        <begin position="340"/>
        <end position="361"/>
    </location>
</feature>
<dbReference type="GO" id="GO:0005886">
    <property type="term" value="C:plasma membrane"/>
    <property type="evidence" value="ECO:0007669"/>
    <property type="project" value="TreeGrafter"/>
</dbReference>
<organism evidence="3 4">
    <name type="scientific">Exilibacterium tricleocarpae</name>
    <dbReference type="NCBI Taxonomy" id="2591008"/>
    <lineage>
        <taxon>Bacteria</taxon>
        <taxon>Pseudomonadati</taxon>
        <taxon>Pseudomonadota</taxon>
        <taxon>Gammaproteobacteria</taxon>
        <taxon>Cellvibrionales</taxon>
        <taxon>Cellvibrionaceae</taxon>
        <taxon>Exilibacterium</taxon>
    </lineage>
</organism>
<feature type="transmembrane region" description="Helical" evidence="2">
    <location>
        <begin position="382"/>
        <end position="410"/>
    </location>
</feature>
<reference evidence="3 4" key="1">
    <citation type="submission" date="2019-06" db="EMBL/GenBank/DDBJ databases">
        <title>Whole genome sequence for Cellvibrionaceae sp. R142.</title>
        <authorList>
            <person name="Wang G."/>
        </authorList>
    </citation>
    <scope>NUCLEOTIDE SEQUENCE [LARGE SCALE GENOMIC DNA]</scope>
    <source>
        <strain evidence="3 4">R142</strain>
    </source>
</reference>
<dbReference type="OrthoDB" id="181905at2"/>
<evidence type="ECO:0000313" key="3">
    <source>
        <dbReference type="EMBL" id="TQV67233.1"/>
    </source>
</evidence>
<feature type="transmembrane region" description="Helical" evidence="2">
    <location>
        <begin position="41"/>
        <end position="64"/>
    </location>
</feature>
<feature type="transmembrane region" description="Helical" evidence="2">
    <location>
        <begin position="422"/>
        <end position="439"/>
    </location>
</feature>
<dbReference type="PANTHER" id="PTHR11328:SF24">
    <property type="entry name" value="MAJOR FACILITATOR SUPERFAMILY (MFS) PROFILE DOMAIN-CONTAINING PROTEIN"/>
    <property type="match status" value="1"/>
</dbReference>
<evidence type="ECO:0000313" key="4">
    <source>
        <dbReference type="Proteomes" id="UP000319732"/>
    </source>
</evidence>
<dbReference type="SUPFAM" id="SSF103473">
    <property type="entry name" value="MFS general substrate transporter"/>
    <property type="match status" value="1"/>
</dbReference>
<proteinExistence type="inferred from homology"/>
<feature type="transmembrane region" description="Helical" evidence="2">
    <location>
        <begin position="96"/>
        <end position="113"/>
    </location>
</feature>
<dbReference type="Pfam" id="PF13347">
    <property type="entry name" value="MFS_2"/>
    <property type="match status" value="1"/>
</dbReference>
<dbReference type="GO" id="GO:0008643">
    <property type="term" value="P:carbohydrate transport"/>
    <property type="evidence" value="ECO:0007669"/>
    <property type="project" value="InterPro"/>
</dbReference>
<keyword evidence="2" id="KW-0812">Transmembrane</keyword>
<feature type="transmembrane region" description="Helical" evidence="2">
    <location>
        <begin position="251"/>
        <end position="274"/>
    </location>
</feature>
<comment type="similarity">
    <text evidence="1">Belongs to the sodium:galactoside symporter (TC 2.A.2) family.</text>
</comment>